<gene>
    <name evidence="3" type="ORF">SM611_26325</name>
</gene>
<feature type="chain" id="PRO_5046593891" description="Lipoprotein" evidence="2">
    <location>
        <begin position="23"/>
        <end position="320"/>
    </location>
</feature>
<accession>A0ABV4QKJ5</accession>
<proteinExistence type="predicted"/>
<evidence type="ECO:0000256" key="2">
    <source>
        <dbReference type="SAM" id="SignalP"/>
    </source>
</evidence>
<organism evidence="3 4">
    <name type="scientific">Actinomadura monticuli</name>
    <dbReference type="NCBI Taxonomy" id="3097367"/>
    <lineage>
        <taxon>Bacteria</taxon>
        <taxon>Bacillati</taxon>
        <taxon>Actinomycetota</taxon>
        <taxon>Actinomycetes</taxon>
        <taxon>Streptosporangiales</taxon>
        <taxon>Thermomonosporaceae</taxon>
        <taxon>Actinomadura</taxon>
    </lineage>
</organism>
<dbReference type="PROSITE" id="PS51257">
    <property type="entry name" value="PROKAR_LIPOPROTEIN"/>
    <property type="match status" value="1"/>
</dbReference>
<feature type="signal peptide" evidence="2">
    <location>
        <begin position="1"/>
        <end position="22"/>
    </location>
</feature>
<feature type="region of interest" description="Disordered" evidence="1">
    <location>
        <begin position="30"/>
        <end position="52"/>
    </location>
</feature>
<dbReference type="InterPro" id="IPR005297">
    <property type="entry name" value="Lipoprotein_repeat"/>
</dbReference>
<evidence type="ECO:0000313" key="3">
    <source>
        <dbReference type="EMBL" id="MFA1542469.1"/>
    </source>
</evidence>
<protein>
    <recommendedName>
        <fullName evidence="5">Lipoprotein</fullName>
    </recommendedName>
</protein>
<dbReference type="Proteomes" id="UP001569963">
    <property type="component" value="Unassembled WGS sequence"/>
</dbReference>
<feature type="compositionally biased region" description="Gly residues" evidence="1">
    <location>
        <begin position="308"/>
        <end position="320"/>
    </location>
</feature>
<feature type="compositionally biased region" description="Low complexity" evidence="1">
    <location>
        <begin position="31"/>
        <end position="52"/>
    </location>
</feature>
<reference evidence="3 4" key="1">
    <citation type="submission" date="2023-11" db="EMBL/GenBank/DDBJ databases">
        <title>Actinomadura monticuli sp. nov., isolated from volcanic ash.</title>
        <authorList>
            <person name="Lee S.D."/>
            <person name="Yang H."/>
            <person name="Kim I.S."/>
        </authorList>
    </citation>
    <scope>NUCLEOTIDE SEQUENCE [LARGE SCALE GENOMIC DNA]</scope>
    <source>
        <strain evidence="3 4">DLS-62</strain>
    </source>
</reference>
<feature type="region of interest" description="Disordered" evidence="1">
    <location>
        <begin position="300"/>
        <end position="320"/>
    </location>
</feature>
<evidence type="ECO:0008006" key="5">
    <source>
        <dbReference type="Google" id="ProtNLM"/>
    </source>
</evidence>
<comment type="caution">
    <text evidence="3">The sequence shown here is derived from an EMBL/GenBank/DDBJ whole genome shotgun (WGS) entry which is preliminary data.</text>
</comment>
<name>A0ABV4QKJ5_9ACTN</name>
<dbReference type="RefSeq" id="WP_371952688.1">
    <property type="nucleotide sequence ID" value="NZ_JAXCEI010000012.1"/>
</dbReference>
<evidence type="ECO:0000313" key="4">
    <source>
        <dbReference type="Proteomes" id="UP001569963"/>
    </source>
</evidence>
<evidence type="ECO:0000256" key="1">
    <source>
        <dbReference type="SAM" id="MobiDB-lite"/>
    </source>
</evidence>
<keyword evidence="4" id="KW-1185">Reference proteome</keyword>
<dbReference type="PANTHER" id="PTHR39335">
    <property type="entry name" value="BLL4220 PROTEIN"/>
    <property type="match status" value="1"/>
</dbReference>
<sequence length="320" mass="33552">MKFPRWVIPAAAALAASGLVLSACGQERAGGKQNTAAGTQAQAAPPAAAPAVPAAPPTALEVASVTKLGKVVTDGEGRTLYRFDNDTARPPASTCADACAKAWPPALAGTGDTKVQGVQQSLVGKVKRPDGTWQVTLDGWPLYRFAKDQSPGDVKGQGVGGTWFAAAPTGKKAAPVKTDNRWKGWTVIKAKNDPKLGLILTDGNGRTLYRFDKDTNKPPTTNCFGSCKKAWPPATFKGWKKLKLEGVSRKVVNFIERKDDGKCQLTINGWPMYYYEKDLQPGDTNGQGVGGVWWATTPTGKKAAATGTGTGDDGGSGGGY</sequence>
<dbReference type="EMBL" id="JAXCEI010000012">
    <property type="protein sequence ID" value="MFA1542469.1"/>
    <property type="molecule type" value="Genomic_DNA"/>
</dbReference>
<dbReference type="Pfam" id="PF03640">
    <property type="entry name" value="Lipoprotein_15"/>
    <property type="match status" value="4"/>
</dbReference>
<dbReference type="PANTHER" id="PTHR39335:SF1">
    <property type="entry name" value="BLL4220 PROTEIN"/>
    <property type="match status" value="1"/>
</dbReference>
<keyword evidence="2" id="KW-0732">Signal</keyword>